<protein>
    <recommendedName>
        <fullName evidence="3">Group-specific protein</fullName>
    </recommendedName>
</protein>
<evidence type="ECO:0000313" key="1">
    <source>
        <dbReference type="EMBL" id="KTD85306.1"/>
    </source>
</evidence>
<dbReference type="EMBL" id="LCZJ02000028">
    <property type="protein sequence ID" value="KTD85306.1"/>
    <property type="molecule type" value="Genomic_DNA"/>
</dbReference>
<dbReference type="AlphaFoldDB" id="A0A0W1AVI8"/>
<evidence type="ECO:0008006" key="3">
    <source>
        <dbReference type="Google" id="ProtNLM"/>
    </source>
</evidence>
<dbReference type="RefSeq" id="WP_060624852.1">
    <property type="nucleotide sequence ID" value="NZ_LCZJ02000028.1"/>
</dbReference>
<accession>A0A0W1AVI8</accession>
<dbReference type="OrthoDB" id="2964978at2"/>
<name>A0A0W1AVI8_9BACL</name>
<proteinExistence type="predicted"/>
<keyword evidence="2" id="KW-1185">Reference proteome</keyword>
<dbReference type="Proteomes" id="UP000054709">
    <property type="component" value="Unassembled WGS sequence"/>
</dbReference>
<organism evidence="1 2">
    <name type="scientific">Paenibacillus etheri</name>
    <dbReference type="NCBI Taxonomy" id="1306852"/>
    <lineage>
        <taxon>Bacteria</taxon>
        <taxon>Bacillati</taxon>
        <taxon>Bacillota</taxon>
        <taxon>Bacilli</taxon>
        <taxon>Bacillales</taxon>
        <taxon>Paenibacillaceae</taxon>
        <taxon>Paenibacillus</taxon>
    </lineage>
</organism>
<reference evidence="1 2" key="1">
    <citation type="journal article" date="2015" name="Int. Biodeterior. Biodegradation">
        <title>Physiological and genetic screening methods for the isolation of methyl tert-butyl ether-degrading bacteria for bioremediation purposes.</title>
        <authorList>
            <person name="Guisado I.M."/>
            <person name="Purswani J."/>
            <person name="Gonzalez Lopez J."/>
            <person name="Pozo C."/>
        </authorList>
    </citation>
    <scope>NUCLEOTIDE SEQUENCE [LARGE SCALE GENOMIC DNA]</scope>
    <source>
        <strain evidence="1 2">SH7</strain>
    </source>
</reference>
<sequence length="173" mass="19820">MFHPTVFDNIKIAFENQIYDYDNLDGILVVTDRSDLLNMALMSREFSLSFQLATGRNVTAEVFLTSSVKDLSDEILEVPNTDPGCNLSLRFYMEVEDISTECQAIESILKAIWGPEFQPVQSLSFIYGQDGETYNNCIELRFKRQITEEQMEDIPNLLNHLLQSAEELESFSI</sequence>
<evidence type="ECO:0000313" key="2">
    <source>
        <dbReference type="Proteomes" id="UP000054709"/>
    </source>
</evidence>
<gene>
    <name evidence="1" type="ORF">UQ64_20710</name>
</gene>
<comment type="caution">
    <text evidence="1">The sequence shown here is derived from an EMBL/GenBank/DDBJ whole genome shotgun (WGS) entry which is preliminary data.</text>
</comment>